<feature type="domain" description="Insertion element IS402-like" evidence="1">
    <location>
        <begin position="6"/>
        <end position="79"/>
    </location>
</feature>
<dbReference type="Proteomes" id="UP000824264">
    <property type="component" value="Unassembled WGS sequence"/>
</dbReference>
<sequence>MSRHDISDEKWAIIGPMLAKASTETRGRKRKDDRLMFNAILWIMKTGAPWRDLHPEFGPWKTVHKRFLEWAKLEVWDDILRKLSINADPEAILIDATFIKLHQHGTGAKGGTSIRRSGAAKAD</sequence>
<dbReference type="AlphaFoldDB" id="A0A9D1R248"/>
<accession>A0A9D1R248</accession>
<evidence type="ECO:0000259" key="1">
    <source>
        <dbReference type="Pfam" id="PF13340"/>
    </source>
</evidence>
<dbReference type="PANTHER" id="PTHR46637">
    <property type="entry name" value="TIS1421-TRANSPOSASE PROTEIN A"/>
    <property type="match status" value="1"/>
</dbReference>
<evidence type="ECO:0000313" key="3">
    <source>
        <dbReference type="Proteomes" id="UP000824264"/>
    </source>
</evidence>
<name>A0A9D1R248_9BACT</name>
<dbReference type="InterPro" id="IPR052909">
    <property type="entry name" value="Transposase_6_like"/>
</dbReference>
<organism evidence="2 3">
    <name type="scientific">Candidatus Bilophila faecipullorum</name>
    <dbReference type="NCBI Taxonomy" id="2838482"/>
    <lineage>
        <taxon>Bacteria</taxon>
        <taxon>Pseudomonadati</taxon>
        <taxon>Thermodesulfobacteriota</taxon>
        <taxon>Desulfovibrionia</taxon>
        <taxon>Desulfovibrionales</taxon>
        <taxon>Desulfovibrionaceae</taxon>
        <taxon>Bilophila</taxon>
    </lineage>
</organism>
<reference evidence="2" key="1">
    <citation type="journal article" date="2021" name="PeerJ">
        <title>Extensive microbial diversity within the chicken gut microbiome revealed by metagenomics and culture.</title>
        <authorList>
            <person name="Gilroy R."/>
            <person name="Ravi A."/>
            <person name="Getino M."/>
            <person name="Pursley I."/>
            <person name="Horton D.L."/>
            <person name="Alikhan N.F."/>
            <person name="Baker D."/>
            <person name="Gharbi K."/>
            <person name="Hall N."/>
            <person name="Watson M."/>
            <person name="Adriaenssens E.M."/>
            <person name="Foster-Nyarko E."/>
            <person name="Jarju S."/>
            <person name="Secka A."/>
            <person name="Antonio M."/>
            <person name="Oren A."/>
            <person name="Chaudhuri R.R."/>
            <person name="La Ragione R."/>
            <person name="Hildebrand F."/>
            <person name="Pallen M.J."/>
        </authorList>
    </citation>
    <scope>NUCLEOTIDE SEQUENCE</scope>
    <source>
        <strain evidence="2">ChiSxjej5B17-1746</strain>
    </source>
</reference>
<comment type="caution">
    <text evidence="2">The sequence shown here is derived from an EMBL/GenBank/DDBJ whole genome shotgun (WGS) entry which is preliminary data.</text>
</comment>
<dbReference type="NCBIfam" id="NF033580">
    <property type="entry name" value="transpos_IS5_3"/>
    <property type="match status" value="1"/>
</dbReference>
<proteinExistence type="predicted"/>
<dbReference type="InterPro" id="IPR025161">
    <property type="entry name" value="IS402-like_dom"/>
</dbReference>
<dbReference type="Pfam" id="PF13340">
    <property type="entry name" value="DUF4096"/>
    <property type="match status" value="1"/>
</dbReference>
<protein>
    <submittedName>
        <fullName evidence="2">IS5 family transposase</fullName>
    </submittedName>
</protein>
<evidence type="ECO:0000313" key="2">
    <source>
        <dbReference type="EMBL" id="HIW79894.1"/>
    </source>
</evidence>
<dbReference type="EMBL" id="DXGI01000458">
    <property type="protein sequence ID" value="HIW79894.1"/>
    <property type="molecule type" value="Genomic_DNA"/>
</dbReference>
<gene>
    <name evidence="2" type="ORF">H9874_12250</name>
</gene>
<dbReference type="PANTHER" id="PTHR46637:SF1">
    <property type="entry name" value="BLL5188 PROTEIN"/>
    <property type="match status" value="1"/>
</dbReference>
<reference evidence="2" key="2">
    <citation type="submission" date="2021-04" db="EMBL/GenBank/DDBJ databases">
        <authorList>
            <person name="Gilroy R."/>
        </authorList>
    </citation>
    <scope>NUCLEOTIDE SEQUENCE</scope>
    <source>
        <strain evidence="2">ChiSxjej5B17-1746</strain>
    </source>
</reference>